<feature type="compositionally biased region" description="Basic residues" evidence="1">
    <location>
        <begin position="142"/>
        <end position="151"/>
    </location>
</feature>
<reference evidence="3" key="1">
    <citation type="submission" date="2023-07" db="EMBL/GenBank/DDBJ databases">
        <title>Genomic Encyclopedia of Type Strains, Phase IV (KMG-IV): sequencing the most valuable type-strain genomes for metagenomic binning, comparative biology and taxonomic classification.</title>
        <authorList>
            <person name="Goeker M."/>
        </authorList>
    </citation>
    <scope>NUCLEOTIDE SEQUENCE</scope>
    <source>
        <strain evidence="3">DSM 24202</strain>
    </source>
</reference>
<gene>
    <name evidence="3" type="ORF">J3R75_000784</name>
</gene>
<protein>
    <submittedName>
        <fullName evidence="3">Uncharacterized protein</fullName>
    </submittedName>
</protein>
<feature type="chain" id="PRO_5042128577" evidence="2">
    <location>
        <begin position="27"/>
        <end position="151"/>
    </location>
</feature>
<keyword evidence="4" id="KW-1185">Reference proteome</keyword>
<name>A0AAE3VDS5_9BACT</name>
<evidence type="ECO:0000313" key="3">
    <source>
        <dbReference type="EMBL" id="MDQ0288677.1"/>
    </source>
</evidence>
<evidence type="ECO:0000256" key="1">
    <source>
        <dbReference type="SAM" id="MobiDB-lite"/>
    </source>
</evidence>
<dbReference type="RefSeq" id="WP_307260010.1">
    <property type="nucleotide sequence ID" value="NZ_JAUSVL010000001.1"/>
</dbReference>
<keyword evidence="2" id="KW-0732">Signal</keyword>
<sequence>MKKHHTTYFAALVLGAGVLMASNVQAGGHHRERHPDLRLAVDIIGTILYAASPKTVVVAPEPTRTYVVTEPVCRPRTVIVTEPVCRPRTVVVSSSYCPAPVVYHRPAPVVYHRPAPVIHHRSSGHFDSGRGNHDRGRGNHVTVRHGGRRGR</sequence>
<accession>A0AAE3VDS5</accession>
<proteinExistence type="predicted"/>
<dbReference type="Proteomes" id="UP001238163">
    <property type="component" value="Unassembled WGS sequence"/>
</dbReference>
<dbReference type="EMBL" id="JAUSVL010000001">
    <property type="protein sequence ID" value="MDQ0288677.1"/>
    <property type="molecule type" value="Genomic_DNA"/>
</dbReference>
<feature type="signal peptide" evidence="2">
    <location>
        <begin position="1"/>
        <end position="26"/>
    </location>
</feature>
<comment type="caution">
    <text evidence="3">The sequence shown here is derived from an EMBL/GenBank/DDBJ whole genome shotgun (WGS) entry which is preliminary data.</text>
</comment>
<dbReference type="AlphaFoldDB" id="A0AAE3VDS5"/>
<evidence type="ECO:0000256" key="2">
    <source>
        <dbReference type="SAM" id="SignalP"/>
    </source>
</evidence>
<organism evidence="3 4">
    <name type="scientific">Oligosphaera ethanolica</name>
    <dbReference type="NCBI Taxonomy" id="760260"/>
    <lineage>
        <taxon>Bacteria</taxon>
        <taxon>Pseudomonadati</taxon>
        <taxon>Lentisphaerota</taxon>
        <taxon>Oligosphaeria</taxon>
        <taxon>Oligosphaerales</taxon>
        <taxon>Oligosphaeraceae</taxon>
        <taxon>Oligosphaera</taxon>
    </lineage>
</organism>
<evidence type="ECO:0000313" key="4">
    <source>
        <dbReference type="Proteomes" id="UP001238163"/>
    </source>
</evidence>
<feature type="compositionally biased region" description="Basic and acidic residues" evidence="1">
    <location>
        <begin position="127"/>
        <end position="137"/>
    </location>
</feature>
<feature type="region of interest" description="Disordered" evidence="1">
    <location>
        <begin position="122"/>
        <end position="151"/>
    </location>
</feature>